<gene>
    <name evidence="3" type="ORF">BFC17_08550</name>
</gene>
<dbReference type="Gene3D" id="3.40.50.880">
    <property type="match status" value="1"/>
</dbReference>
<dbReference type="PANTHER" id="PTHR40469:SF2">
    <property type="entry name" value="GALACTOSE-BINDING DOMAIN-LIKE SUPERFAMILY PROTEIN"/>
    <property type="match status" value="1"/>
</dbReference>
<organism evidence="3 4">
    <name type="scientific">Alteromonas lipolytica</name>
    <dbReference type="NCBI Taxonomy" id="1856405"/>
    <lineage>
        <taxon>Bacteria</taxon>
        <taxon>Pseudomonadati</taxon>
        <taxon>Pseudomonadota</taxon>
        <taxon>Gammaproteobacteria</taxon>
        <taxon>Alteromonadales</taxon>
        <taxon>Alteromonadaceae</taxon>
        <taxon>Alteromonas/Salinimonas group</taxon>
        <taxon>Alteromonas</taxon>
    </lineage>
</organism>
<evidence type="ECO:0000259" key="2">
    <source>
        <dbReference type="Pfam" id="PF06283"/>
    </source>
</evidence>
<keyword evidence="4" id="KW-1185">Reference proteome</keyword>
<evidence type="ECO:0000313" key="3">
    <source>
        <dbReference type="EMBL" id="OFI36167.1"/>
    </source>
</evidence>
<dbReference type="STRING" id="1856405.BFC17_08550"/>
<comment type="caution">
    <text evidence="3">The sequence shown here is derived from an EMBL/GenBank/DDBJ whole genome shotgun (WGS) entry which is preliminary data.</text>
</comment>
<dbReference type="EMBL" id="MJIC01000002">
    <property type="protein sequence ID" value="OFI36167.1"/>
    <property type="molecule type" value="Genomic_DNA"/>
</dbReference>
<name>A0A1E8FJQ2_9ALTE</name>
<reference evidence="3 4" key="1">
    <citation type="submission" date="2016-09" db="EMBL/GenBank/DDBJ databases">
        <title>Alteromonas lipolytica, a new species isolated from sea water.</title>
        <authorList>
            <person name="Wu Y.-H."/>
            <person name="Cheng H."/>
            <person name="Xu X.-W."/>
        </authorList>
    </citation>
    <scope>NUCLEOTIDE SEQUENCE [LARGE SCALE GENOMIC DNA]</scope>
    <source>
        <strain evidence="3 4">JW12</strain>
    </source>
</reference>
<dbReference type="InterPro" id="IPR029062">
    <property type="entry name" value="Class_I_gatase-like"/>
</dbReference>
<evidence type="ECO:0000313" key="4">
    <source>
        <dbReference type="Proteomes" id="UP000176037"/>
    </source>
</evidence>
<protein>
    <recommendedName>
        <fullName evidence="2">ThuA-like domain-containing protein</fullName>
    </recommendedName>
</protein>
<dbReference type="PANTHER" id="PTHR40469">
    <property type="entry name" value="SECRETED GLYCOSYL HYDROLASE"/>
    <property type="match status" value="1"/>
</dbReference>
<feature type="domain" description="ThuA-like" evidence="2">
    <location>
        <begin position="145"/>
        <end position="365"/>
    </location>
</feature>
<feature type="chain" id="PRO_5009214314" description="ThuA-like domain-containing protein" evidence="1">
    <location>
        <begin position="30"/>
        <end position="375"/>
    </location>
</feature>
<keyword evidence="1" id="KW-0732">Signal</keyword>
<dbReference type="Pfam" id="PF06283">
    <property type="entry name" value="ThuA"/>
    <property type="match status" value="1"/>
</dbReference>
<dbReference type="RefSeq" id="WP_070174574.1">
    <property type="nucleotide sequence ID" value="NZ_BMJR01000007.1"/>
</dbReference>
<dbReference type="AlphaFoldDB" id="A0A1E8FJQ2"/>
<accession>A0A1E8FJQ2</accession>
<evidence type="ECO:0000256" key="1">
    <source>
        <dbReference type="SAM" id="SignalP"/>
    </source>
</evidence>
<dbReference type="InterPro" id="IPR029010">
    <property type="entry name" value="ThuA-like"/>
</dbReference>
<sequence length="375" mass="41432">MNMKSLFNRTVLTAALLSANLFTAQAAQAGDTPVADCVLRETPFSVQLPAYDVMTRPEARAITEKYYPGLFEVLPAWLLSEKMPSFATILTLEQLIERADPAKPRLAELDAELSALPVTEEVKAARCARFDAEPQYFTVDDSQVQVLVFQKINGYDHGRSVTAATEALTRMSKEMGYGVTVTANGGAFNANNLSQFDVVVWNNVSGDTLTLSQRAAFEDYINNGGGFLGVHASGGDSIYFWEWYRDALLGVQFIGHPMEPQFQQATLTTHENSAHIAESLPEHWSVKDEWYSFAAEPDLDGVEYVITIDESSYKPGNLAMGGVHPIAWKHCVEAGRAMYTAIGHREEMYDVPENITLIKDALKWTSGQGEKVCQP</sequence>
<dbReference type="SUPFAM" id="SSF52317">
    <property type="entry name" value="Class I glutamine amidotransferase-like"/>
    <property type="match status" value="1"/>
</dbReference>
<dbReference type="Proteomes" id="UP000176037">
    <property type="component" value="Unassembled WGS sequence"/>
</dbReference>
<feature type="signal peptide" evidence="1">
    <location>
        <begin position="1"/>
        <end position="29"/>
    </location>
</feature>
<dbReference type="OrthoDB" id="338827at2"/>
<proteinExistence type="predicted"/>